<dbReference type="GO" id="GO:0046872">
    <property type="term" value="F:metal ion binding"/>
    <property type="evidence" value="ECO:0007669"/>
    <property type="project" value="InterPro"/>
</dbReference>
<feature type="compositionally biased region" description="Low complexity" evidence="1">
    <location>
        <begin position="61"/>
        <end position="73"/>
    </location>
</feature>
<reference evidence="3" key="1">
    <citation type="submission" date="2021-01" db="EMBL/GenBank/DDBJ databases">
        <authorList>
            <consortium name="Genoscope - CEA"/>
            <person name="William W."/>
        </authorList>
    </citation>
    <scope>NUCLEOTIDE SEQUENCE</scope>
</reference>
<dbReference type="SMR" id="A0A816MYI5"/>
<gene>
    <name evidence="3" type="ORF">DARMORV10_C07P41630.1</name>
</gene>
<dbReference type="InterPro" id="IPR036163">
    <property type="entry name" value="HMA_dom_sf"/>
</dbReference>
<dbReference type="EMBL" id="HG994371">
    <property type="protein sequence ID" value="CAF2013582.1"/>
    <property type="molecule type" value="Genomic_DNA"/>
</dbReference>
<dbReference type="PANTHER" id="PTHR35123:SF2">
    <property type="entry name" value="UBIQUITIN CARBOXYL-TERMINAL HYDROLASE-LIKE PROTEIN"/>
    <property type="match status" value="1"/>
</dbReference>
<feature type="region of interest" description="Disordered" evidence="1">
    <location>
        <begin position="1"/>
        <end position="110"/>
    </location>
</feature>
<organism evidence="3">
    <name type="scientific">Brassica napus</name>
    <name type="common">Rape</name>
    <dbReference type="NCBI Taxonomy" id="3708"/>
    <lineage>
        <taxon>Eukaryota</taxon>
        <taxon>Viridiplantae</taxon>
        <taxon>Streptophyta</taxon>
        <taxon>Embryophyta</taxon>
        <taxon>Tracheophyta</taxon>
        <taxon>Spermatophyta</taxon>
        <taxon>Magnoliopsida</taxon>
        <taxon>eudicotyledons</taxon>
        <taxon>Gunneridae</taxon>
        <taxon>Pentapetalae</taxon>
        <taxon>rosids</taxon>
        <taxon>malvids</taxon>
        <taxon>Brassicales</taxon>
        <taxon>Brassicaceae</taxon>
        <taxon>Brassiceae</taxon>
        <taxon>Brassica</taxon>
    </lineage>
</organism>
<dbReference type="PANTHER" id="PTHR35123">
    <property type="entry name" value="OS07G0633900 PROTEIN-RELATED"/>
    <property type="match status" value="1"/>
</dbReference>
<evidence type="ECO:0000256" key="1">
    <source>
        <dbReference type="SAM" id="MobiDB-lite"/>
    </source>
</evidence>
<dbReference type="PROSITE" id="PS50846">
    <property type="entry name" value="HMA_2"/>
    <property type="match status" value="1"/>
</dbReference>
<dbReference type="Gene3D" id="3.30.70.100">
    <property type="match status" value="1"/>
</dbReference>
<feature type="compositionally biased region" description="Basic residues" evidence="1">
    <location>
        <begin position="46"/>
        <end position="60"/>
    </location>
</feature>
<dbReference type="InterPro" id="IPR006121">
    <property type="entry name" value="HMA_dom"/>
</dbReference>
<name>A0A816MYI5_BRANA</name>
<dbReference type="SUPFAM" id="SSF55008">
    <property type="entry name" value="HMA, heavy metal-associated domain"/>
    <property type="match status" value="1"/>
</dbReference>
<proteinExistence type="predicted"/>
<dbReference type="Pfam" id="PF00403">
    <property type="entry name" value="HMA"/>
    <property type="match status" value="1"/>
</dbReference>
<sequence length="321" mass="36290">MPGSRGEITVDDQNGVDNDHKRRRKKKEGEDGTETENQLVMPSISKPRKRFIDKFRKRPKSQNQSSSSSSSRSGSRKGGCFSLRRRRRRTEEEEEEEGSPSSPVSDPNDECFTHEMLRVMLETNDFCSNECNPHRDFAKTLSLSFVLLNPGLQRIPPVFKPSDELSGSHVRRRCVSSSNHEFSFKRVQSVYSYTLSLYLLILYLPRKVEMKVDINCGKCKNAIMQAVAEIEGVNQVVLDEEKSLLTVVGTMDPICVAEKLRKIKQKPVVVNIGPPKPPEKKTEPKPVCCKPCPPYCPPYYYNNCDMVTVSTYSNGSGCTIV</sequence>
<dbReference type="AlphaFoldDB" id="A0A816MYI5"/>
<accession>A0A816MYI5</accession>
<protein>
    <submittedName>
        <fullName evidence="3">(rape) hypothetical protein</fullName>
    </submittedName>
</protein>
<evidence type="ECO:0000259" key="2">
    <source>
        <dbReference type="PROSITE" id="PS50846"/>
    </source>
</evidence>
<dbReference type="Proteomes" id="UP001295469">
    <property type="component" value="Chromosome C07"/>
</dbReference>
<feature type="domain" description="HMA" evidence="2">
    <location>
        <begin position="205"/>
        <end position="271"/>
    </location>
</feature>
<evidence type="ECO:0000313" key="3">
    <source>
        <dbReference type="EMBL" id="CAF2013582.1"/>
    </source>
</evidence>